<dbReference type="PANTHER" id="PTHR12185:SF14">
    <property type="entry name" value="CHOLESTEROL UPTAKE PROTEIN 1"/>
    <property type="match status" value="1"/>
</dbReference>
<feature type="transmembrane region" description="Helical" evidence="9">
    <location>
        <begin position="426"/>
        <end position="448"/>
    </location>
</feature>
<evidence type="ECO:0000256" key="6">
    <source>
        <dbReference type="ARBA" id="ARBA00023136"/>
    </source>
</evidence>
<evidence type="ECO:0000256" key="9">
    <source>
        <dbReference type="SAM" id="Phobius"/>
    </source>
</evidence>
<feature type="region of interest" description="Disordered" evidence="8">
    <location>
        <begin position="349"/>
        <end position="388"/>
    </location>
</feature>
<dbReference type="Proteomes" id="UP001627154">
    <property type="component" value="Unassembled WGS sequence"/>
</dbReference>
<evidence type="ECO:0000313" key="11">
    <source>
        <dbReference type="Proteomes" id="UP001627154"/>
    </source>
</evidence>
<proteinExistence type="inferred from homology"/>
<keyword evidence="4" id="KW-0732">Signal</keyword>
<evidence type="ECO:0000256" key="7">
    <source>
        <dbReference type="ARBA" id="ARBA00023180"/>
    </source>
</evidence>
<comment type="subcellular location">
    <subcellularLocation>
        <location evidence="1">Membrane</location>
        <topology evidence="1">Multi-pass membrane protein</topology>
    </subcellularLocation>
</comment>
<feature type="transmembrane region" description="Helical" evidence="9">
    <location>
        <begin position="522"/>
        <end position="542"/>
    </location>
</feature>
<reference evidence="10 11" key="1">
    <citation type="journal article" date="2024" name="bioRxiv">
        <title>A reference genome for Trichogramma kaykai: A tiny desert-dwelling parasitoid wasp with competing sex-ratio distorters.</title>
        <authorList>
            <person name="Culotta J."/>
            <person name="Lindsey A.R."/>
        </authorList>
    </citation>
    <scope>NUCLEOTIDE SEQUENCE [LARGE SCALE GENOMIC DNA]</scope>
    <source>
        <strain evidence="10 11">KSX58</strain>
    </source>
</reference>
<dbReference type="InterPro" id="IPR025958">
    <property type="entry name" value="SID1_TM_fam"/>
</dbReference>
<comment type="similarity">
    <text evidence="2">Belongs to the SID1 family.</text>
</comment>
<gene>
    <name evidence="10" type="ORF">TKK_007378</name>
</gene>
<evidence type="ECO:0000256" key="2">
    <source>
        <dbReference type="ARBA" id="ARBA00006618"/>
    </source>
</evidence>
<dbReference type="PANTHER" id="PTHR12185">
    <property type="entry name" value="SID1 TRANSMEMBRANE FAMILY MEMEBER"/>
    <property type="match status" value="1"/>
</dbReference>
<evidence type="ECO:0008006" key="12">
    <source>
        <dbReference type="Google" id="ProtNLM"/>
    </source>
</evidence>
<evidence type="ECO:0000256" key="8">
    <source>
        <dbReference type="SAM" id="MobiDB-lite"/>
    </source>
</evidence>
<evidence type="ECO:0000256" key="3">
    <source>
        <dbReference type="ARBA" id="ARBA00022692"/>
    </source>
</evidence>
<keyword evidence="5 9" id="KW-1133">Transmembrane helix</keyword>
<comment type="caution">
    <text evidence="10">The sequence shown here is derived from an EMBL/GenBank/DDBJ whole genome shotgun (WGS) entry which is preliminary data.</text>
</comment>
<organism evidence="10 11">
    <name type="scientific">Trichogramma kaykai</name>
    <dbReference type="NCBI Taxonomy" id="54128"/>
    <lineage>
        <taxon>Eukaryota</taxon>
        <taxon>Metazoa</taxon>
        <taxon>Ecdysozoa</taxon>
        <taxon>Arthropoda</taxon>
        <taxon>Hexapoda</taxon>
        <taxon>Insecta</taxon>
        <taxon>Pterygota</taxon>
        <taxon>Neoptera</taxon>
        <taxon>Endopterygota</taxon>
        <taxon>Hymenoptera</taxon>
        <taxon>Apocrita</taxon>
        <taxon>Proctotrupomorpha</taxon>
        <taxon>Chalcidoidea</taxon>
        <taxon>Trichogrammatidae</taxon>
        <taxon>Trichogramma</taxon>
    </lineage>
</organism>
<keyword evidence="11" id="KW-1185">Reference proteome</keyword>
<dbReference type="Pfam" id="PF13965">
    <property type="entry name" value="SID-1_RNA_chan"/>
    <property type="match status" value="1"/>
</dbReference>
<evidence type="ECO:0000313" key="10">
    <source>
        <dbReference type="EMBL" id="KAL3399164.1"/>
    </source>
</evidence>
<dbReference type="AlphaFoldDB" id="A0ABD2X348"/>
<feature type="transmembrane region" description="Helical" evidence="9">
    <location>
        <begin position="482"/>
        <end position="501"/>
    </location>
</feature>
<evidence type="ECO:0000256" key="1">
    <source>
        <dbReference type="ARBA" id="ARBA00004141"/>
    </source>
</evidence>
<dbReference type="PROSITE" id="PS51257">
    <property type="entry name" value="PROKAR_LIPOPROTEIN"/>
    <property type="match status" value="1"/>
</dbReference>
<accession>A0ABD2X348</accession>
<feature type="transmembrane region" description="Helical" evidence="9">
    <location>
        <begin position="311"/>
        <end position="336"/>
    </location>
</feature>
<keyword evidence="6 9" id="KW-0472">Membrane</keyword>
<protein>
    <recommendedName>
        <fullName evidence="12">SID1 transmembrane family member 1</fullName>
    </recommendedName>
</protein>
<dbReference type="GO" id="GO:0016020">
    <property type="term" value="C:membrane"/>
    <property type="evidence" value="ECO:0007669"/>
    <property type="project" value="UniProtKB-SubCell"/>
</dbReference>
<evidence type="ECO:0000256" key="5">
    <source>
        <dbReference type="ARBA" id="ARBA00022989"/>
    </source>
</evidence>
<evidence type="ECO:0000256" key="4">
    <source>
        <dbReference type="ARBA" id="ARBA00022729"/>
    </source>
</evidence>
<dbReference type="EMBL" id="JBJJXI010000058">
    <property type="protein sequence ID" value="KAL3399164.1"/>
    <property type="molecule type" value="Genomic_DNA"/>
</dbReference>
<keyword evidence="7" id="KW-0325">Glycoprotein</keyword>
<name>A0ABD2X348_9HYME</name>
<keyword evidence="3 9" id="KW-0812">Transmembrane</keyword>
<sequence>MSQNKHLRVFGLDRCGSMKLIVAIISCLLIQSCEPKLLRMFQDLRTNVIRAEYNQTYEYKVDSKNQFLFIIEENIDLKHLQSSTLFTASRVVVESENATLQKPLTVVIRQKSGVISWQIPARVDENPNFYRDAHYYKKTSKLLCPSAYGDLKLEEKYATLTISTESADATDFKLNLVKMKDFDIGIGENRTFNITPAESNFYSYRPDEDHSTVLIEVSSDSPTCMTISIQKPLCPVFDSEEDIHYDGYRQTVSTKGGLTVSSDNYPDGFFIVFVLNADDSSCIRNSSNKDINNRSKLVSFNIQKGISKKDYAIASLITVVSLMLFCAAFFSMTILCKFHDFRAFQRRTSTSSRRESDPAGPEEMGIAGSNEVATSNGGGGGEDNNAQDDEIDTAVTVRTSLSTKRPKLAVTELSKKGSRKIHQDSWLFMYYLLTVAIFYAAPVIQLVVTDQIMLHVTGNQDLCYYNFLCSHPLMSLSDFNHVLSNLGYVMLGLLFMTIVYTRQRKNANLLLMHREYGIPPHYGLYYAMGFALVMEGIMSGSYHVCPSHSTFQFESSSGRQRRSPDDFWYSVYNDIVRHHWSTEG</sequence>